<organism evidence="2 3">
    <name type="scientific">Marchantia polymorpha subsp. ruderalis</name>
    <dbReference type="NCBI Taxonomy" id="1480154"/>
    <lineage>
        <taxon>Eukaryota</taxon>
        <taxon>Viridiplantae</taxon>
        <taxon>Streptophyta</taxon>
        <taxon>Embryophyta</taxon>
        <taxon>Marchantiophyta</taxon>
        <taxon>Marchantiopsida</taxon>
        <taxon>Marchantiidae</taxon>
        <taxon>Marchantiales</taxon>
        <taxon>Marchantiaceae</taxon>
        <taxon>Marchantia</taxon>
    </lineage>
</organism>
<reference evidence="2" key="1">
    <citation type="submission" date="2016-03" db="EMBL/GenBank/DDBJ databases">
        <title>Mechanisms controlling the formation of the plant cell surface in tip-growing cells are functionally conserved among land plants.</title>
        <authorList>
            <person name="Honkanen S."/>
            <person name="Jones V.A."/>
            <person name="Morieri G."/>
            <person name="Champion C."/>
            <person name="Hetherington A.J."/>
            <person name="Kelly S."/>
            <person name="Saint-Marcoux D."/>
            <person name="Proust H."/>
            <person name="Prescott H."/>
            <person name="Dolan L."/>
        </authorList>
    </citation>
    <scope>NUCLEOTIDE SEQUENCE [LARGE SCALE GENOMIC DNA]</scope>
    <source>
        <tissue evidence="2">Whole gametophyte</tissue>
    </source>
</reference>
<keyword evidence="3" id="KW-1185">Reference proteome</keyword>
<keyword evidence="1" id="KW-0175">Coiled coil</keyword>
<protein>
    <submittedName>
        <fullName evidence="2">Uncharacterized protein</fullName>
    </submittedName>
</protein>
<sequence>MELLTKEEEKRFLKEREVLAVEFSKSIEEEDNSRPRISPQTTARGPLQVDNLLTRERLDRRLAKRRKVMTDDEEDLLLEPRMRIVAEVGGTVWDITKILELSPLEEEVRFEVASKTLEEGSKALEIVFADFLQDSIVHLLKYLDTKRKKYIARRKSGSYVELIRNMTKLKRAVAVKREWDSATAIAKLKKSKEAYEAAVKRAERLITIAWKREQMHAKELAKVEARRAKETRIAEDLREQIAAANDRDKKTKEEELCSKIVELANDRDKEFKHAEELMASLTEEIRKHEGELTDWAEKLVDCDSAGSSEDECRLKVESEQRKLQQQLEKVAMRLK</sequence>
<proteinExistence type="predicted"/>
<feature type="coiled-coil region" evidence="1">
    <location>
        <begin position="185"/>
        <end position="298"/>
    </location>
</feature>
<comment type="caution">
    <text evidence="2">The sequence shown here is derived from an EMBL/GenBank/DDBJ whole genome shotgun (WGS) entry which is preliminary data.</text>
</comment>
<dbReference type="Proteomes" id="UP000077202">
    <property type="component" value="Unassembled WGS sequence"/>
</dbReference>
<evidence type="ECO:0000313" key="2">
    <source>
        <dbReference type="EMBL" id="OAE27037.1"/>
    </source>
</evidence>
<dbReference type="AlphaFoldDB" id="A0A176W1V8"/>
<dbReference type="EMBL" id="LVLJ01002001">
    <property type="protein sequence ID" value="OAE27037.1"/>
    <property type="molecule type" value="Genomic_DNA"/>
</dbReference>
<gene>
    <name evidence="2" type="ORF">AXG93_1774s1470</name>
</gene>
<evidence type="ECO:0000256" key="1">
    <source>
        <dbReference type="SAM" id="Coils"/>
    </source>
</evidence>
<name>A0A176W1V8_MARPO</name>
<evidence type="ECO:0000313" key="3">
    <source>
        <dbReference type="Proteomes" id="UP000077202"/>
    </source>
</evidence>
<accession>A0A176W1V8</accession>